<dbReference type="Pfam" id="PF17921">
    <property type="entry name" value="Integrase_H2C2"/>
    <property type="match status" value="1"/>
</dbReference>
<dbReference type="SMART" id="SM00343">
    <property type="entry name" value="ZnF_C2HC"/>
    <property type="match status" value="2"/>
</dbReference>
<gene>
    <name evidence="1" type="ORF">PACLA_8A075287</name>
</gene>
<name>A0A7D9K0D4_PARCT</name>
<evidence type="ECO:0000313" key="1">
    <source>
        <dbReference type="EMBL" id="CAB4038174.1"/>
    </source>
</evidence>
<accession>A0A7D9K0D4</accession>
<dbReference type="InterPro" id="IPR036875">
    <property type="entry name" value="Znf_CCHC_sf"/>
</dbReference>
<dbReference type="PROSITE" id="PS50158">
    <property type="entry name" value="ZF_CCHC"/>
    <property type="match status" value="1"/>
</dbReference>
<dbReference type="SUPFAM" id="SSF57756">
    <property type="entry name" value="Retrovirus zinc finger-like domains"/>
    <property type="match status" value="1"/>
</dbReference>
<organism evidence="1 2">
    <name type="scientific">Paramuricea clavata</name>
    <name type="common">Red gorgonian</name>
    <name type="synonym">Violescent sea-whip</name>
    <dbReference type="NCBI Taxonomy" id="317549"/>
    <lineage>
        <taxon>Eukaryota</taxon>
        <taxon>Metazoa</taxon>
        <taxon>Cnidaria</taxon>
        <taxon>Anthozoa</taxon>
        <taxon>Octocorallia</taxon>
        <taxon>Malacalcyonacea</taxon>
        <taxon>Plexauridae</taxon>
        <taxon>Paramuricea</taxon>
    </lineage>
</organism>
<evidence type="ECO:0000313" key="2">
    <source>
        <dbReference type="Proteomes" id="UP001152795"/>
    </source>
</evidence>
<dbReference type="InterPro" id="IPR008042">
    <property type="entry name" value="Retrotrans_Pao"/>
</dbReference>
<dbReference type="OrthoDB" id="8064011at2759"/>
<comment type="caution">
    <text evidence="1">The sequence shown here is derived from an EMBL/GenBank/DDBJ whole genome shotgun (WGS) entry which is preliminary data.</text>
</comment>
<dbReference type="InterPro" id="IPR041588">
    <property type="entry name" value="Integrase_H2C2"/>
</dbReference>
<dbReference type="Proteomes" id="UP001152795">
    <property type="component" value="Unassembled WGS sequence"/>
</dbReference>
<dbReference type="GO" id="GO:0008270">
    <property type="term" value="F:zinc ion binding"/>
    <property type="evidence" value="ECO:0007669"/>
    <property type="project" value="InterPro"/>
</dbReference>
<dbReference type="Pfam" id="PF05380">
    <property type="entry name" value="Peptidase_A17"/>
    <property type="match status" value="1"/>
</dbReference>
<protein>
    <submittedName>
        <fullName evidence="1">Pro-Pol poly</fullName>
    </submittedName>
</protein>
<dbReference type="EMBL" id="CACRXK020023895">
    <property type="protein sequence ID" value="CAB4038174.1"/>
    <property type="molecule type" value="Genomic_DNA"/>
</dbReference>
<dbReference type="PANTHER" id="PTHR47331">
    <property type="entry name" value="PHD-TYPE DOMAIN-CONTAINING PROTEIN"/>
    <property type="match status" value="1"/>
</dbReference>
<dbReference type="AlphaFoldDB" id="A0A7D9K0D4"/>
<dbReference type="PANTHER" id="PTHR47331:SF4">
    <property type="entry name" value="PEPTIDASE S1 DOMAIN-CONTAINING PROTEIN"/>
    <property type="match status" value="1"/>
</dbReference>
<dbReference type="Gene3D" id="1.10.340.70">
    <property type="match status" value="1"/>
</dbReference>
<proteinExistence type="predicted"/>
<dbReference type="InterPro" id="IPR001878">
    <property type="entry name" value="Znf_CCHC"/>
</dbReference>
<keyword evidence="2" id="KW-1185">Reference proteome</keyword>
<reference evidence="1" key="1">
    <citation type="submission" date="2020-04" db="EMBL/GenBank/DDBJ databases">
        <authorList>
            <person name="Alioto T."/>
            <person name="Alioto T."/>
            <person name="Gomez Garrido J."/>
        </authorList>
    </citation>
    <scope>NUCLEOTIDE SEQUENCE</scope>
    <source>
        <strain evidence="1">A484AB</strain>
    </source>
</reference>
<feature type="non-terminal residue" evidence="1">
    <location>
        <position position="896"/>
    </location>
</feature>
<sequence length="896" mass="101409">MAIEGLVNLRLTSESPVPKANTTDTKYIASIPTPSLEVSEVDNLSADKAKQNKQDVSVQYESTTKRDMEKLETKLKQLNLGVLRTKNILDSGKRESIKRHLDALRETVRESNELKRAAEAAKIELGESVEKINDWNNKTDAKIELADVEIDQLESWLAEKERSEHLVAQEKQFNVELKLHEKRMKMKAELELSKTATELTEALRHWVKRNPVVSNDREREENNRDRRKLFNARGEEVKLRGCVYCGDTGHKATQCEKVIDTSERKKILARRGLCFNCATRTHRATECSSKASCQHCNKRHHSSICDQRQQNAEGERKLMTDGVSGDGVFPVVVVTVNGVKCRALIDSGEGGSYASAKLIKMIDSKPIESRVQRVDMLLDSKTTRMEFYDTEVRALDGNFKMNVRIAKVETPELLTINNPNYEKLIRDYNHLGNVVIDDCDTKDRLPIHLVLDTLSIVTSPRKNIATKREALSELAKIYDPLGLVSPTTLIAKILYREMCEAKLPWDGELCEAMKRRWEEWGALISKKFTIPRTLAPVHQPITAVTLHAFGDASKSGVSSVVYAVVQQGETKTQGLVCAKSRLAKQNLTIPRLELVSAHMATNLVSNVERVIGNYEVNGTHCWSDSTVALYWINGQGEYRQFVSNRVRKIREHSNIQWHYVPTEENPADIGSRGGSTVNNELWTNGPEWLSDPGTWPKSAIIESSPETNAEAKVTKSILATAITRDDDRMDKLLEAHGLRKVTRIGARVRRFVNNSKCPISERETGPLKTAEIQDQYLWWTKRAQQDAAINGEIEKSKVQLNLQLNGEGVLECRGRIDGDYPIFLPQDHLFTRKLVEQAHLTTLHGGVAMTMAKIRDHYWVPKLRQLVKRVRSDCWGCKRFRVQSYENPPPGNLPTT</sequence>
<dbReference type="GO" id="GO:0003676">
    <property type="term" value="F:nucleic acid binding"/>
    <property type="evidence" value="ECO:0007669"/>
    <property type="project" value="InterPro"/>
</dbReference>